<protein>
    <submittedName>
        <fullName evidence="2">Uncharacterized protein</fullName>
    </submittedName>
</protein>
<dbReference type="AlphaFoldDB" id="A0A9P1DQD2"/>
<sequence length="265" mass="29711">MMPAADPEGLSALPNLMDTLFKAPPAASAAPELPKSRIGLQKASLLTFQSWSDRKPGLVGMIFGENGKQKCQSHFLVVSKSLGNIWNSTKTKQLMDEEKVACLGIVLAGSPDDESTGWRDTRRAWCSVDKDEPGQFNVFQKVEEKGEEDKHIEVSPRWTHSTAKMVGNICHVEDLFTTNREKFYKEVCKTLLSTSSGPAAQIKKVPFQIARVAGDGKCGFRSLSLVYQIRFIYAISMGLSLWYVYIYIYGWFCFPMSLSMILYLR</sequence>
<comment type="caution">
    <text evidence="2">The sequence shown here is derived from an EMBL/GenBank/DDBJ whole genome shotgun (WGS) entry which is preliminary data.</text>
</comment>
<reference evidence="3" key="2">
    <citation type="submission" date="2024-04" db="EMBL/GenBank/DDBJ databases">
        <authorList>
            <person name="Chen Y."/>
            <person name="Shah S."/>
            <person name="Dougan E. K."/>
            <person name="Thang M."/>
            <person name="Chan C."/>
        </authorList>
    </citation>
    <scope>NUCLEOTIDE SEQUENCE [LARGE SCALE GENOMIC DNA]</scope>
</reference>
<dbReference type="EMBL" id="CAMXCT010005913">
    <property type="protein sequence ID" value="CAI4013577.1"/>
    <property type="molecule type" value="Genomic_DNA"/>
</dbReference>
<keyword evidence="4" id="KW-1185">Reference proteome</keyword>
<evidence type="ECO:0000256" key="1">
    <source>
        <dbReference type="SAM" id="Phobius"/>
    </source>
</evidence>
<dbReference type="Proteomes" id="UP001152797">
    <property type="component" value="Unassembled WGS sequence"/>
</dbReference>
<evidence type="ECO:0000313" key="4">
    <source>
        <dbReference type="Proteomes" id="UP001152797"/>
    </source>
</evidence>
<evidence type="ECO:0000313" key="3">
    <source>
        <dbReference type="EMBL" id="CAL1166952.1"/>
    </source>
</evidence>
<name>A0A9P1DQD2_9DINO</name>
<organism evidence="2">
    <name type="scientific">Cladocopium goreaui</name>
    <dbReference type="NCBI Taxonomy" id="2562237"/>
    <lineage>
        <taxon>Eukaryota</taxon>
        <taxon>Sar</taxon>
        <taxon>Alveolata</taxon>
        <taxon>Dinophyceae</taxon>
        <taxon>Suessiales</taxon>
        <taxon>Symbiodiniaceae</taxon>
        <taxon>Cladocopium</taxon>
    </lineage>
</organism>
<evidence type="ECO:0000313" key="2">
    <source>
        <dbReference type="EMBL" id="CAI4013577.1"/>
    </source>
</evidence>
<keyword evidence="1" id="KW-0472">Membrane</keyword>
<accession>A0A9P1DQD2</accession>
<keyword evidence="1" id="KW-1133">Transmembrane helix</keyword>
<proteinExistence type="predicted"/>
<dbReference type="EMBL" id="CAMXCT030005913">
    <property type="protein sequence ID" value="CAL4800889.1"/>
    <property type="molecule type" value="Genomic_DNA"/>
</dbReference>
<keyword evidence="1" id="KW-0812">Transmembrane</keyword>
<feature type="transmembrane region" description="Helical" evidence="1">
    <location>
        <begin position="242"/>
        <end position="264"/>
    </location>
</feature>
<dbReference type="EMBL" id="CAMXCT020005913">
    <property type="protein sequence ID" value="CAL1166952.1"/>
    <property type="molecule type" value="Genomic_DNA"/>
</dbReference>
<gene>
    <name evidence="2" type="ORF">C1SCF055_LOCUS38534</name>
</gene>
<reference evidence="2" key="1">
    <citation type="submission" date="2022-10" db="EMBL/GenBank/DDBJ databases">
        <authorList>
            <person name="Chen Y."/>
            <person name="Dougan E. K."/>
            <person name="Chan C."/>
            <person name="Rhodes N."/>
            <person name="Thang M."/>
        </authorList>
    </citation>
    <scope>NUCLEOTIDE SEQUENCE</scope>
</reference>